<keyword evidence="2" id="KW-0472">Membrane</keyword>
<evidence type="ECO:0000256" key="2">
    <source>
        <dbReference type="SAM" id="Phobius"/>
    </source>
</evidence>
<evidence type="ECO:0000313" key="4">
    <source>
        <dbReference type="Proteomes" id="UP001444661"/>
    </source>
</evidence>
<comment type="caution">
    <text evidence="3">The sequence shown here is derived from an EMBL/GenBank/DDBJ whole genome shotgun (WGS) entry which is preliminary data.</text>
</comment>
<feature type="compositionally biased region" description="Low complexity" evidence="1">
    <location>
        <begin position="117"/>
        <end position="139"/>
    </location>
</feature>
<keyword evidence="4" id="KW-1185">Reference proteome</keyword>
<proteinExistence type="predicted"/>
<feature type="region of interest" description="Disordered" evidence="1">
    <location>
        <begin position="186"/>
        <end position="219"/>
    </location>
</feature>
<keyword evidence="2" id="KW-0812">Transmembrane</keyword>
<organism evidence="3 4">
    <name type="scientific">Apiospora rasikravindrae</name>
    <dbReference type="NCBI Taxonomy" id="990691"/>
    <lineage>
        <taxon>Eukaryota</taxon>
        <taxon>Fungi</taxon>
        <taxon>Dikarya</taxon>
        <taxon>Ascomycota</taxon>
        <taxon>Pezizomycotina</taxon>
        <taxon>Sordariomycetes</taxon>
        <taxon>Xylariomycetidae</taxon>
        <taxon>Amphisphaeriales</taxon>
        <taxon>Apiosporaceae</taxon>
        <taxon>Apiospora</taxon>
    </lineage>
</organism>
<name>A0ABR1S495_9PEZI</name>
<gene>
    <name evidence="3" type="ORF">PG993_012447</name>
</gene>
<feature type="transmembrane region" description="Helical" evidence="2">
    <location>
        <begin position="154"/>
        <end position="177"/>
    </location>
</feature>
<feature type="region of interest" description="Disordered" evidence="1">
    <location>
        <begin position="90"/>
        <end position="144"/>
    </location>
</feature>
<evidence type="ECO:0000313" key="3">
    <source>
        <dbReference type="EMBL" id="KAK8024381.1"/>
    </source>
</evidence>
<dbReference type="EMBL" id="JAQQWK010000011">
    <property type="protein sequence ID" value="KAK8024381.1"/>
    <property type="molecule type" value="Genomic_DNA"/>
</dbReference>
<keyword evidence="2" id="KW-1133">Transmembrane helix</keyword>
<sequence length="219" mass="23427">MPWTLRPTPSILSVRASRWSGPRKTSPYPLSLLHFQNTRPAEDAEHVFQRGSWQWTVFTNQTLDHSNVFGFILFEGKQSSEAISREYNITASSNGSSQPQPPPPPAASTTAHDRDSTSSAGPSTTASTLTTATPSSSSSAGGGLSEEQKLGLGIGLGVGIPLSALLGFGCLLLWGLLKRQKNKEHQSFATSGGSSNVYSSGDKYSGYGHDDMESQQQHQ</sequence>
<evidence type="ECO:0000256" key="1">
    <source>
        <dbReference type="SAM" id="MobiDB-lite"/>
    </source>
</evidence>
<evidence type="ECO:0008006" key="5">
    <source>
        <dbReference type="Google" id="ProtNLM"/>
    </source>
</evidence>
<dbReference type="Proteomes" id="UP001444661">
    <property type="component" value="Unassembled WGS sequence"/>
</dbReference>
<reference evidence="3 4" key="1">
    <citation type="submission" date="2023-01" db="EMBL/GenBank/DDBJ databases">
        <title>Analysis of 21 Apiospora genomes using comparative genomics revels a genus with tremendous synthesis potential of carbohydrate active enzymes and secondary metabolites.</title>
        <authorList>
            <person name="Sorensen T."/>
        </authorList>
    </citation>
    <scope>NUCLEOTIDE SEQUENCE [LARGE SCALE GENOMIC DNA]</scope>
    <source>
        <strain evidence="3 4">CBS 33761</strain>
    </source>
</reference>
<accession>A0ABR1S495</accession>
<protein>
    <recommendedName>
        <fullName evidence="5">Mid2 domain-containing protein</fullName>
    </recommendedName>
</protein>
<feature type="compositionally biased region" description="Polar residues" evidence="1">
    <location>
        <begin position="187"/>
        <end position="199"/>
    </location>
</feature>